<feature type="domain" description="Major facilitator superfamily (MFS) profile" evidence="5">
    <location>
        <begin position="14"/>
        <end position="403"/>
    </location>
</feature>
<dbReference type="GO" id="GO:0022857">
    <property type="term" value="F:transmembrane transporter activity"/>
    <property type="evidence" value="ECO:0007669"/>
    <property type="project" value="InterPro"/>
</dbReference>
<feature type="transmembrane region" description="Helical" evidence="4">
    <location>
        <begin position="139"/>
        <end position="157"/>
    </location>
</feature>
<evidence type="ECO:0000256" key="4">
    <source>
        <dbReference type="SAM" id="Phobius"/>
    </source>
</evidence>
<feature type="transmembrane region" description="Helical" evidence="4">
    <location>
        <begin position="55"/>
        <end position="72"/>
    </location>
</feature>
<keyword evidence="3 4" id="KW-0472">Membrane</keyword>
<dbReference type="SUPFAM" id="SSF103473">
    <property type="entry name" value="MFS general substrate transporter"/>
    <property type="match status" value="1"/>
</dbReference>
<dbReference type="Proteomes" id="UP000326287">
    <property type="component" value="Chromosome"/>
</dbReference>
<feature type="transmembrane region" description="Helical" evidence="4">
    <location>
        <begin position="12"/>
        <end position="35"/>
    </location>
</feature>
<dbReference type="InterPro" id="IPR020846">
    <property type="entry name" value="MFS_dom"/>
</dbReference>
<dbReference type="KEGG" id="halc:EY643_07705"/>
<gene>
    <name evidence="6" type="ORF">EY643_07705</name>
</gene>
<dbReference type="InterPro" id="IPR036259">
    <property type="entry name" value="MFS_trans_sf"/>
</dbReference>
<feature type="transmembrane region" description="Helical" evidence="4">
    <location>
        <begin position="291"/>
        <end position="309"/>
    </location>
</feature>
<dbReference type="OrthoDB" id="3199327at2"/>
<organism evidence="6 7">
    <name type="scientific">Halioglobus maricola</name>
    <dbReference type="NCBI Taxonomy" id="2601894"/>
    <lineage>
        <taxon>Bacteria</taxon>
        <taxon>Pseudomonadati</taxon>
        <taxon>Pseudomonadota</taxon>
        <taxon>Gammaproteobacteria</taxon>
        <taxon>Cellvibrionales</taxon>
        <taxon>Halieaceae</taxon>
        <taxon>Halioglobus</taxon>
    </lineage>
</organism>
<name>A0A5P9NJY0_9GAMM</name>
<feature type="transmembrane region" description="Helical" evidence="4">
    <location>
        <begin position="377"/>
        <end position="395"/>
    </location>
</feature>
<dbReference type="PANTHER" id="PTHR11360:SF284">
    <property type="entry name" value="EG:103B4.3 PROTEIN-RELATED"/>
    <property type="match status" value="1"/>
</dbReference>
<feature type="transmembrane region" description="Helical" evidence="4">
    <location>
        <begin position="104"/>
        <end position="127"/>
    </location>
</feature>
<feature type="transmembrane region" description="Helical" evidence="4">
    <location>
        <begin position="261"/>
        <end position="279"/>
    </location>
</feature>
<evidence type="ECO:0000256" key="3">
    <source>
        <dbReference type="ARBA" id="ARBA00023136"/>
    </source>
</evidence>
<feature type="transmembrane region" description="Helical" evidence="4">
    <location>
        <begin position="169"/>
        <end position="188"/>
    </location>
</feature>
<sequence length="404" mass="43068">MSEKSKQAFPWVIAILASLVLMVSNGMSISGLSVFDESLLNEFGWNRGELKFRDMITLGVTGLAAPFLGVLLDRYGVRACMIVGWVLLGGAYYLYSSINSLGDMYLVHVILGFVLVLCGLNAGVILVSNWFVEKRGTAIGIALVGTSLGGAIFPQYGTAMIEAVGWRDAYMSEMVFPVVLLLLTIFVIRSKPSDKGMVAYGASADATTSPADEGMEYGAALKTVSFWALATIACTTFYSVLGVQAHIFLHMRDMEFDVATATNAISIFFLCALVGKFVFGLVADSIGPKKVFYVNIAVMLIGAVALASMKPAMLWGAVVLFGLGWGGVYTVLQLSAIECFGLKSAGKILGTITVLDAIGGGLGIWLTGVMYASAQSYQLPFTIFCGLILVALLAITQVRYPDKG</sequence>
<dbReference type="PROSITE" id="PS50850">
    <property type="entry name" value="MFS"/>
    <property type="match status" value="1"/>
</dbReference>
<keyword evidence="1 4" id="KW-0812">Transmembrane</keyword>
<reference evidence="6 7" key="1">
    <citation type="submission" date="2019-02" db="EMBL/GenBank/DDBJ databases">
        <authorList>
            <person name="Li S.-H."/>
        </authorList>
    </citation>
    <scope>NUCLEOTIDE SEQUENCE [LARGE SCALE GENOMIC DNA]</scope>
    <source>
        <strain evidence="6 7">IMCC14385</strain>
    </source>
</reference>
<proteinExistence type="predicted"/>
<dbReference type="PANTHER" id="PTHR11360">
    <property type="entry name" value="MONOCARBOXYLATE TRANSPORTER"/>
    <property type="match status" value="1"/>
</dbReference>
<evidence type="ECO:0000256" key="2">
    <source>
        <dbReference type="ARBA" id="ARBA00022989"/>
    </source>
</evidence>
<feature type="transmembrane region" description="Helical" evidence="4">
    <location>
        <begin position="315"/>
        <end position="336"/>
    </location>
</feature>
<evidence type="ECO:0000313" key="6">
    <source>
        <dbReference type="EMBL" id="QFU75544.1"/>
    </source>
</evidence>
<dbReference type="InterPro" id="IPR011701">
    <property type="entry name" value="MFS"/>
</dbReference>
<dbReference type="RefSeq" id="WP_152661651.1">
    <property type="nucleotide sequence ID" value="NZ_CP036422.1"/>
</dbReference>
<accession>A0A5P9NJY0</accession>
<feature type="transmembrane region" description="Helical" evidence="4">
    <location>
        <begin position="79"/>
        <end position="98"/>
    </location>
</feature>
<evidence type="ECO:0000259" key="5">
    <source>
        <dbReference type="PROSITE" id="PS50850"/>
    </source>
</evidence>
<dbReference type="EMBL" id="CP036422">
    <property type="protein sequence ID" value="QFU75544.1"/>
    <property type="molecule type" value="Genomic_DNA"/>
</dbReference>
<feature type="transmembrane region" description="Helical" evidence="4">
    <location>
        <begin position="348"/>
        <end position="371"/>
    </location>
</feature>
<evidence type="ECO:0000256" key="1">
    <source>
        <dbReference type="ARBA" id="ARBA00022692"/>
    </source>
</evidence>
<keyword evidence="7" id="KW-1185">Reference proteome</keyword>
<evidence type="ECO:0000313" key="7">
    <source>
        <dbReference type="Proteomes" id="UP000326287"/>
    </source>
</evidence>
<dbReference type="AlphaFoldDB" id="A0A5P9NJY0"/>
<keyword evidence="2 4" id="KW-1133">Transmembrane helix</keyword>
<dbReference type="Pfam" id="PF07690">
    <property type="entry name" value="MFS_1"/>
    <property type="match status" value="1"/>
</dbReference>
<protein>
    <submittedName>
        <fullName evidence="6">MFS transporter</fullName>
    </submittedName>
</protein>
<feature type="transmembrane region" description="Helical" evidence="4">
    <location>
        <begin position="224"/>
        <end position="249"/>
    </location>
</feature>
<dbReference type="InterPro" id="IPR050327">
    <property type="entry name" value="Proton-linked_MCT"/>
</dbReference>
<dbReference type="Gene3D" id="1.20.1250.20">
    <property type="entry name" value="MFS general substrate transporter like domains"/>
    <property type="match status" value="2"/>
</dbReference>